<evidence type="ECO:0008006" key="4">
    <source>
        <dbReference type="Google" id="ProtNLM"/>
    </source>
</evidence>
<gene>
    <name evidence="2" type="ORF">EPI11_14835</name>
</gene>
<dbReference type="PROSITE" id="PS51257">
    <property type="entry name" value="PROKAR_LIPOPROTEIN"/>
    <property type="match status" value="1"/>
</dbReference>
<organism evidence="2 3">
    <name type="scientific">Flavobacterium cerinum</name>
    <dbReference type="NCBI Taxonomy" id="2502784"/>
    <lineage>
        <taxon>Bacteria</taxon>
        <taxon>Pseudomonadati</taxon>
        <taxon>Bacteroidota</taxon>
        <taxon>Flavobacteriia</taxon>
        <taxon>Flavobacteriales</taxon>
        <taxon>Flavobacteriaceae</taxon>
        <taxon>Flavobacterium</taxon>
    </lineage>
</organism>
<evidence type="ECO:0000313" key="2">
    <source>
        <dbReference type="EMBL" id="RWW93807.1"/>
    </source>
</evidence>
<keyword evidence="3" id="KW-1185">Reference proteome</keyword>
<comment type="caution">
    <text evidence="2">The sequence shown here is derived from an EMBL/GenBank/DDBJ whole genome shotgun (WGS) entry which is preliminary data.</text>
</comment>
<keyword evidence="1" id="KW-0732">Signal</keyword>
<dbReference type="OrthoDB" id="5510929at2"/>
<protein>
    <recommendedName>
        <fullName evidence="4">DUF5689 domain-containing protein</fullName>
    </recommendedName>
</protein>
<evidence type="ECO:0000313" key="3">
    <source>
        <dbReference type="Proteomes" id="UP000287527"/>
    </source>
</evidence>
<feature type="signal peptide" evidence="1">
    <location>
        <begin position="1"/>
        <end position="19"/>
    </location>
</feature>
<dbReference type="RefSeq" id="WP_128390762.1">
    <property type="nucleotide sequence ID" value="NZ_SBII01000011.1"/>
</dbReference>
<dbReference type="EMBL" id="SBII01000011">
    <property type="protein sequence ID" value="RWW93807.1"/>
    <property type="molecule type" value="Genomic_DNA"/>
</dbReference>
<reference evidence="2 3" key="1">
    <citation type="submission" date="2019-01" db="EMBL/GenBank/DDBJ databases">
        <title>Flavobacterium sp. nov.,isolated from freshwater.</title>
        <authorList>
            <person name="Zhang R."/>
            <person name="Du Z.-J."/>
        </authorList>
    </citation>
    <scope>NUCLEOTIDE SEQUENCE [LARGE SCALE GENOMIC DNA]</scope>
    <source>
        <strain evidence="2 3">1E403</strain>
    </source>
</reference>
<proteinExistence type="predicted"/>
<dbReference type="Proteomes" id="UP000287527">
    <property type="component" value="Unassembled WGS sequence"/>
</dbReference>
<name>A0A3S3TY49_9FLAO</name>
<accession>A0A3S3TY49</accession>
<dbReference type="AlphaFoldDB" id="A0A3S3TY49"/>
<feature type="chain" id="PRO_5018692271" description="DUF5689 domain-containing protein" evidence="1">
    <location>
        <begin position="20"/>
        <end position="223"/>
    </location>
</feature>
<sequence length="223" mass="24777">MKKLILPFMVLILSANVFISCSGDEAAMSKSQTSGKALATPKVNLSNTINSFVSSFYNTQYIYGKQIESISDEGKILVTEVSPLADVRARGYVVTNKDNGDFLYFIDVDRVNNTFSTYEAVTNISDSDVIDVNDPIYVGNQYDMIELIQARNDFGLQKGGGFFFFGVNIDLGNFWTNEKSDGPIVKNLNADGTVDCVQVKTVVKRRFWIKWSTTSHEVTVPCP</sequence>
<evidence type="ECO:0000256" key="1">
    <source>
        <dbReference type="SAM" id="SignalP"/>
    </source>
</evidence>